<evidence type="ECO:0000256" key="3">
    <source>
        <dbReference type="ARBA" id="ARBA00023136"/>
    </source>
</evidence>
<sequence>MPPFDRTTPQNKPFKKRKSFATHKQEVAGIRAKFPNKIPVIIERYEWEKCLPLLDKTKFTIIRNRMALLPTQAFYLLVNKSELASMSLTTGPAVQGPPG</sequence>
<dbReference type="AlphaFoldDB" id="A0A3Q3J0F5"/>
<evidence type="ECO:0000256" key="1">
    <source>
        <dbReference type="ARBA" id="ARBA00004370"/>
    </source>
</evidence>
<keyword evidence="3" id="KW-0472">Membrane</keyword>
<protein>
    <recommendedName>
        <fullName evidence="9">Microtubule-associated protein 1 light chain 3 gamma, like</fullName>
    </recommendedName>
</protein>
<evidence type="ECO:0000256" key="5">
    <source>
        <dbReference type="RuleBase" id="RU004384"/>
    </source>
</evidence>
<proteinExistence type="inferred from homology"/>
<evidence type="ECO:0008006" key="9">
    <source>
        <dbReference type="Google" id="ProtNLM"/>
    </source>
</evidence>
<evidence type="ECO:0000256" key="2">
    <source>
        <dbReference type="ARBA" id="ARBA00007293"/>
    </source>
</evidence>
<reference evidence="7" key="1">
    <citation type="submission" date="2025-08" db="UniProtKB">
        <authorList>
            <consortium name="Ensembl"/>
        </authorList>
    </citation>
    <scope>IDENTIFICATION</scope>
</reference>
<dbReference type="GO" id="GO:0006914">
    <property type="term" value="P:autophagy"/>
    <property type="evidence" value="ECO:0007669"/>
    <property type="project" value="UniProtKB-KW"/>
</dbReference>
<organism evidence="7 8">
    <name type="scientific">Monopterus albus</name>
    <name type="common">Swamp eel</name>
    <dbReference type="NCBI Taxonomy" id="43700"/>
    <lineage>
        <taxon>Eukaryota</taxon>
        <taxon>Metazoa</taxon>
        <taxon>Chordata</taxon>
        <taxon>Craniata</taxon>
        <taxon>Vertebrata</taxon>
        <taxon>Euteleostomi</taxon>
        <taxon>Actinopterygii</taxon>
        <taxon>Neopterygii</taxon>
        <taxon>Teleostei</taxon>
        <taxon>Neoteleostei</taxon>
        <taxon>Acanthomorphata</taxon>
        <taxon>Anabantaria</taxon>
        <taxon>Synbranchiformes</taxon>
        <taxon>Synbranchidae</taxon>
        <taxon>Monopterus</taxon>
    </lineage>
</organism>
<evidence type="ECO:0000313" key="8">
    <source>
        <dbReference type="Proteomes" id="UP000261600"/>
    </source>
</evidence>
<name>A0A3Q3J0F5_MONAL</name>
<dbReference type="InterPro" id="IPR004241">
    <property type="entry name" value="Atg8-like"/>
</dbReference>
<dbReference type="SUPFAM" id="SSF54236">
    <property type="entry name" value="Ubiquitin-like"/>
    <property type="match status" value="1"/>
</dbReference>
<evidence type="ECO:0000256" key="6">
    <source>
        <dbReference type="SAM" id="MobiDB-lite"/>
    </source>
</evidence>
<comment type="similarity">
    <text evidence="2 5">Belongs to the ATG8 family.</text>
</comment>
<comment type="subcellular location">
    <subcellularLocation>
        <location evidence="1">Membrane</location>
    </subcellularLocation>
</comment>
<accession>A0A3Q3J0F5</accession>
<keyword evidence="8" id="KW-1185">Reference proteome</keyword>
<evidence type="ECO:0000313" key="7">
    <source>
        <dbReference type="Ensembl" id="ENSMALP00000011678.1"/>
    </source>
</evidence>
<dbReference type="STRING" id="43700.ENSMALP00000011678"/>
<evidence type="ECO:0000256" key="4">
    <source>
        <dbReference type="ARBA" id="ARBA00023288"/>
    </source>
</evidence>
<dbReference type="Gene3D" id="3.10.20.90">
    <property type="entry name" value="Phosphatidylinositol 3-kinase Catalytic Subunit, Chain A, domain 1"/>
    <property type="match status" value="1"/>
</dbReference>
<dbReference type="Ensembl" id="ENSMALT00000011927.1">
    <property type="protein sequence ID" value="ENSMALP00000011678.1"/>
    <property type="gene ID" value="ENSMALG00000008311.1"/>
</dbReference>
<dbReference type="GO" id="GO:0016020">
    <property type="term" value="C:membrane"/>
    <property type="evidence" value="ECO:0007669"/>
    <property type="project" value="UniProtKB-SubCell"/>
</dbReference>
<keyword evidence="4" id="KW-0449">Lipoprotein</keyword>
<dbReference type="Pfam" id="PF02991">
    <property type="entry name" value="ATG8"/>
    <property type="match status" value="1"/>
</dbReference>
<dbReference type="PANTHER" id="PTHR10969">
    <property type="entry name" value="MICROTUBULE-ASSOCIATED PROTEINS 1A/1B LIGHT CHAIN 3-RELATED"/>
    <property type="match status" value="1"/>
</dbReference>
<keyword evidence="5" id="KW-0072">Autophagy</keyword>
<dbReference type="InterPro" id="IPR029071">
    <property type="entry name" value="Ubiquitin-like_domsf"/>
</dbReference>
<dbReference type="Proteomes" id="UP000261600">
    <property type="component" value="Unplaced"/>
</dbReference>
<reference evidence="7" key="2">
    <citation type="submission" date="2025-09" db="UniProtKB">
        <authorList>
            <consortium name="Ensembl"/>
        </authorList>
    </citation>
    <scope>IDENTIFICATION</scope>
</reference>
<feature type="region of interest" description="Disordered" evidence="6">
    <location>
        <begin position="1"/>
        <end position="22"/>
    </location>
</feature>